<dbReference type="Gene3D" id="3.40.50.12160">
    <property type="entry name" value="Methylthiotransferase, N-terminal domain"/>
    <property type="match status" value="1"/>
</dbReference>
<name>A0A2N3G8G2_9ACTN</name>
<evidence type="ECO:0000256" key="14">
    <source>
        <dbReference type="HAMAP-Rule" id="MF_01864"/>
    </source>
</evidence>
<dbReference type="NCBIfam" id="TIGR00089">
    <property type="entry name" value="MiaB/RimO family radical SAM methylthiotransferase"/>
    <property type="match status" value="1"/>
</dbReference>
<gene>
    <name evidence="14 18" type="primary">miaB</name>
    <name evidence="18" type="ORF">CVT63_00220</name>
</gene>
<dbReference type="NCBIfam" id="TIGR01574">
    <property type="entry name" value="miaB-methiolase"/>
    <property type="match status" value="1"/>
</dbReference>
<evidence type="ECO:0000256" key="10">
    <source>
        <dbReference type="ARBA" id="ARBA00051425"/>
    </source>
</evidence>
<dbReference type="InterPro" id="IPR023404">
    <property type="entry name" value="rSAM_horseshoe"/>
</dbReference>
<dbReference type="InterPro" id="IPR005839">
    <property type="entry name" value="Methylthiotransferase"/>
</dbReference>
<dbReference type="PANTHER" id="PTHR43020">
    <property type="entry name" value="CDK5 REGULATORY SUBUNIT-ASSOCIATED PROTEIN 1"/>
    <property type="match status" value="1"/>
</dbReference>
<feature type="binding site" evidence="14">
    <location>
        <position position="84"/>
    </location>
    <ligand>
        <name>[4Fe-4S] cluster</name>
        <dbReference type="ChEBI" id="CHEBI:49883"/>
        <label>1</label>
    </ligand>
</feature>
<dbReference type="InterPro" id="IPR058240">
    <property type="entry name" value="rSAM_sf"/>
</dbReference>
<comment type="subunit">
    <text evidence="14">Monomer.</text>
</comment>
<evidence type="ECO:0000256" key="8">
    <source>
        <dbReference type="ARBA" id="ARBA00023014"/>
    </source>
</evidence>
<keyword evidence="5 14" id="KW-0819">tRNA processing</keyword>
<keyword evidence="7 14" id="KW-0408">Iron</keyword>
<comment type="cofactor">
    <cofactor evidence="14">
        <name>[4Fe-4S] cluster</name>
        <dbReference type="ChEBI" id="CHEBI:49883"/>
    </cofactor>
    <text evidence="14">Binds 2 [4Fe-4S] clusters. One cluster is coordinated with 3 cysteines and an exchangeable S-adenosyl-L-methionine.</text>
</comment>
<dbReference type="Pfam" id="PF04055">
    <property type="entry name" value="Radical_SAM"/>
    <property type="match status" value="1"/>
</dbReference>
<dbReference type="GO" id="GO:0046872">
    <property type="term" value="F:metal ion binding"/>
    <property type="evidence" value="ECO:0007669"/>
    <property type="project" value="UniProtKB-KW"/>
</dbReference>
<dbReference type="SUPFAM" id="SSF102114">
    <property type="entry name" value="Radical SAM enzymes"/>
    <property type="match status" value="1"/>
</dbReference>
<dbReference type="InterPro" id="IPR006638">
    <property type="entry name" value="Elp3/MiaA/NifB-like_rSAM"/>
</dbReference>
<dbReference type="PANTHER" id="PTHR43020:SF2">
    <property type="entry name" value="MITOCHONDRIAL TRNA METHYLTHIOTRANSFERASE CDK5RAP1"/>
    <property type="match status" value="1"/>
</dbReference>
<keyword evidence="6 14" id="KW-0479">Metal-binding</keyword>
<evidence type="ECO:0000256" key="13">
    <source>
        <dbReference type="ARBA" id="ARBA00081141"/>
    </source>
</evidence>
<evidence type="ECO:0000259" key="17">
    <source>
        <dbReference type="PROSITE" id="PS51918"/>
    </source>
</evidence>
<evidence type="ECO:0000256" key="6">
    <source>
        <dbReference type="ARBA" id="ARBA00022723"/>
    </source>
</evidence>
<comment type="similarity">
    <text evidence="14">Belongs to the methylthiotransferase family. MiaB subfamily.</text>
</comment>
<evidence type="ECO:0000259" key="16">
    <source>
        <dbReference type="PROSITE" id="PS51449"/>
    </source>
</evidence>
<dbReference type="GO" id="GO:0005829">
    <property type="term" value="C:cytosol"/>
    <property type="evidence" value="ECO:0007669"/>
    <property type="project" value="TreeGrafter"/>
</dbReference>
<dbReference type="FunFam" id="3.80.30.20:FF:000001">
    <property type="entry name" value="tRNA-2-methylthio-N(6)-dimethylallyladenosine synthase 2"/>
    <property type="match status" value="1"/>
</dbReference>
<evidence type="ECO:0000313" key="19">
    <source>
        <dbReference type="Proteomes" id="UP000233654"/>
    </source>
</evidence>
<dbReference type="SFLD" id="SFLDF00273">
    <property type="entry name" value="(dimethylallyl)adenosine_tRNA"/>
    <property type="match status" value="1"/>
</dbReference>
<accession>A0A2N3G8G2</accession>
<comment type="catalytic activity">
    <reaction evidence="10 14">
        <text>N(6)-dimethylallyladenosine(37) in tRNA + (sulfur carrier)-SH + AH2 + 2 S-adenosyl-L-methionine = 2-methylsulfanyl-N(6)-dimethylallyladenosine(37) in tRNA + (sulfur carrier)-H + 5'-deoxyadenosine + L-methionine + A + S-adenosyl-L-homocysteine + 2 H(+)</text>
        <dbReference type="Rhea" id="RHEA:37067"/>
        <dbReference type="Rhea" id="RHEA-COMP:10375"/>
        <dbReference type="Rhea" id="RHEA-COMP:10376"/>
        <dbReference type="Rhea" id="RHEA-COMP:14737"/>
        <dbReference type="Rhea" id="RHEA-COMP:14739"/>
        <dbReference type="ChEBI" id="CHEBI:13193"/>
        <dbReference type="ChEBI" id="CHEBI:15378"/>
        <dbReference type="ChEBI" id="CHEBI:17319"/>
        <dbReference type="ChEBI" id="CHEBI:17499"/>
        <dbReference type="ChEBI" id="CHEBI:29917"/>
        <dbReference type="ChEBI" id="CHEBI:57844"/>
        <dbReference type="ChEBI" id="CHEBI:57856"/>
        <dbReference type="ChEBI" id="CHEBI:59789"/>
        <dbReference type="ChEBI" id="CHEBI:64428"/>
        <dbReference type="ChEBI" id="CHEBI:74415"/>
        <dbReference type="ChEBI" id="CHEBI:74417"/>
        <dbReference type="EC" id="2.8.4.3"/>
    </reaction>
</comment>
<dbReference type="GO" id="GO:0035597">
    <property type="term" value="F:tRNA-2-methylthio-N(6)-dimethylallyladenosine(37) synthase activity"/>
    <property type="evidence" value="ECO:0007669"/>
    <property type="project" value="UniProtKB-EC"/>
</dbReference>
<dbReference type="Gene3D" id="3.80.30.20">
    <property type="entry name" value="tm_1862 like domain"/>
    <property type="match status" value="1"/>
</dbReference>
<evidence type="ECO:0000256" key="5">
    <source>
        <dbReference type="ARBA" id="ARBA00022694"/>
    </source>
</evidence>
<evidence type="ECO:0000256" key="7">
    <source>
        <dbReference type="ARBA" id="ARBA00023004"/>
    </source>
</evidence>
<dbReference type="CDD" id="cd01335">
    <property type="entry name" value="Radical_SAM"/>
    <property type="match status" value="1"/>
</dbReference>
<sequence>MSGQNHCYFIRNFGCQMNVHDSEHIAGVLENAGYERADSVEQSGLLIFNTCCVRQSAEDRVWGNLGALNLTEGNRGRIVAVCGCMAQRHGVEILRRSPVANLVFGMDALSRLPELIEESRRSPVCDLGDVSHATIDCLPAIRGSKAQAWIPVSHGCDNRCAYCVVPMVRGAQRSRAMSDIVDEVERLVGQGAREIILLGQNVNSYGRDLETTVSFAGLLDAVASVEGIRRVKFETSHPRDLTHEVLEVMAREPHICEYLHLPVQSGSDRVLAAMNRGYGRDYCFELIARARKTVPELTVTTDIITGFPGETEDDFADTLELLREVEFDSAYLFIYSEREGTPASLLGGNVSIEEKHRRFDKLARLQEGITARSLEKIVGHDVEVLIEGFSKRGGFLAGRARGHQVVLLSGDRPNGCLARANIHEAGKRTLRGKVVEVLDGQTVDRLERFEPC</sequence>
<feature type="binding site" evidence="14">
    <location>
        <position position="160"/>
    </location>
    <ligand>
        <name>[4Fe-4S] cluster</name>
        <dbReference type="ChEBI" id="CHEBI:49883"/>
        <label>2</label>
        <note>4Fe-4S-S-AdoMet</note>
    </ligand>
</feature>
<dbReference type="EMBL" id="PHEX01000002">
    <property type="protein sequence ID" value="PKQ28902.1"/>
    <property type="molecule type" value="Genomic_DNA"/>
</dbReference>
<dbReference type="PROSITE" id="PS50926">
    <property type="entry name" value="TRAM"/>
    <property type="match status" value="1"/>
</dbReference>
<keyword evidence="2 14" id="KW-0004">4Fe-4S</keyword>
<evidence type="ECO:0000256" key="11">
    <source>
        <dbReference type="ARBA" id="ARBA00068570"/>
    </source>
</evidence>
<evidence type="ECO:0000256" key="2">
    <source>
        <dbReference type="ARBA" id="ARBA00022485"/>
    </source>
</evidence>
<dbReference type="SMART" id="SM00729">
    <property type="entry name" value="Elp3"/>
    <property type="match status" value="1"/>
</dbReference>
<dbReference type="PROSITE" id="PS51449">
    <property type="entry name" value="MTTASE_N"/>
    <property type="match status" value="1"/>
</dbReference>
<dbReference type="Proteomes" id="UP000233654">
    <property type="component" value="Unassembled WGS sequence"/>
</dbReference>
<comment type="caution">
    <text evidence="18">The sequence shown here is derived from an EMBL/GenBank/DDBJ whole genome shotgun (WGS) entry which is preliminary data.</text>
</comment>
<protein>
    <recommendedName>
        <fullName evidence="11 14">tRNA-2-methylthio-N(6)-dimethylallyladenosine synthase</fullName>
        <ecNumber evidence="9 14">2.8.4.3</ecNumber>
    </recommendedName>
    <alternativeName>
        <fullName evidence="13 14">(Dimethylallyl)adenosine tRNA methylthiotransferase MiaB</fullName>
    </alternativeName>
    <alternativeName>
        <fullName evidence="12 14">tRNA-i(6)A37 methylthiotransferase</fullName>
    </alternativeName>
</protein>
<evidence type="ECO:0000259" key="15">
    <source>
        <dbReference type="PROSITE" id="PS50926"/>
    </source>
</evidence>
<dbReference type="InterPro" id="IPR038135">
    <property type="entry name" value="Methylthiotransferase_N_sf"/>
</dbReference>
<dbReference type="SFLD" id="SFLDS00029">
    <property type="entry name" value="Radical_SAM"/>
    <property type="match status" value="1"/>
</dbReference>
<comment type="subcellular location">
    <subcellularLocation>
        <location evidence="14">Cytoplasm</location>
    </subcellularLocation>
</comment>
<dbReference type="Pfam" id="PF00919">
    <property type="entry name" value="UPF0004"/>
    <property type="match status" value="1"/>
</dbReference>
<evidence type="ECO:0000256" key="1">
    <source>
        <dbReference type="ARBA" id="ARBA00003234"/>
    </source>
</evidence>
<keyword evidence="14" id="KW-0963">Cytoplasm</keyword>
<feature type="binding site" evidence="14">
    <location>
        <position position="156"/>
    </location>
    <ligand>
        <name>[4Fe-4S] cluster</name>
        <dbReference type="ChEBI" id="CHEBI:49883"/>
        <label>2</label>
        <note>4Fe-4S-S-AdoMet</note>
    </ligand>
</feature>
<keyword evidence="4 14" id="KW-0949">S-adenosyl-L-methionine</keyword>
<keyword evidence="3 14" id="KW-0808">Transferase</keyword>
<dbReference type="InterPro" id="IPR020612">
    <property type="entry name" value="Methylthiotransferase_CS"/>
</dbReference>
<dbReference type="PROSITE" id="PS01278">
    <property type="entry name" value="MTTASE_RADICAL"/>
    <property type="match status" value="1"/>
</dbReference>
<dbReference type="GO" id="GO:0051539">
    <property type="term" value="F:4 iron, 4 sulfur cluster binding"/>
    <property type="evidence" value="ECO:0007669"/>
    <property type="project" value="UniProtKB-UniRule"/>
</dbReference>
<dbReference type="EC" id="2.8.4.3" evidence="9 14"/>
<evidence type="ECO:0000256" key="4">
    <source>
        <dbReference type="ARBA" id="ARBA00022691"/>
    </source>
</evidence>
<dbReference type="PROSITE" id="PS51918">
    <property type="entry name" value="RADICAL_SAM"/>
    <property type="match status" value="1"/>
</dbReference>
<feature type="domain" description="TRAM" evidence="15">
    <location>
        <begin position="375"/>
        <end position="436"/>
    </location>
</feature>
<evidence type="ECO:0000256" key="12">
    <source>
        <dbReference type="ARBA" id="ARBA00080698"/>
    </source>
</evidence>
<evidence type="ECO:0000256" key="9">
    <source>
        <dbReference type="ARBA" id="ARBA00033765"/>
    </source>
</evidence>
<dbReference type="InterPro" id="IPR002792">
    <property type="entry name" value="TRAM_dom"/>
</dbReference>
<feature type="binding site" evidence="14">
    <location>
        <position position="51"/>
    </location>
    <ligand>
        <name>[4Fe-4S] cluster</name>
        <dbReference type="ChEBI" id="CHEBI:49883"/>
        <label>1</label>
    </ligand>
</feature>
<evidence type="ECO:0000256" key="3">
    <source>
        <dbReference type="ARBA" id="ARBA00022679"/>
    </source>
</evidence>
<dbReference type="FunFam" id="3.40.50.12160:FF:000003">
    <property type="entry name" value="CDK5 regulatory subunit-associated protein 1"/>
    <property type="match status" value="1"/>
</dbReference>
<dbReference type="SFLD" id="SFLDG01082">
    <property type="entry name" value="B12-binding_domain_containing"/>
    <property type="match status" value="1"/>
</dbReference>
<feature type="domain" description="MTTase N-terminal" evidence="16">
    <location>
        <begin position="6"/>
        <end position="121"/>
    </location>
</feature>
<feature type="domain" description="Radical SAM core" evidence="17">
    <location>
        <begin position="142"/>
        <end position="372"/>
    </location>
</feature>
<reference evidence="18 19" key="1">
    <citation type="journal article" date="2017" name="ISME J.">
        <title>Potential for microbial H2 and metal transformations associated with novel bacteria and archaea in deep terrestrial subsurface sediments.</title>
        <authorList>
            <person name="Hernsdorf A.W."/>
            <person name="Amano Y."/>
            <person name="Miyakawa K."/>
            <person name="Ise K."/>
            <person name="Suzuki Y."/>
            <person name="Anantharaman K."/>
            <person name="Probst A."/>
            <person name="Burstein D."/>
            <person name="Thomas B.C."/>
            <person name="Banfield J.F."/>
        </authorList>
    </citation>
    <scope>NUCLEOTIDE SEQUENCE [LARGE SCALE GENOMIC DNA]</scope>
    <source>
        <strain evidence="18">HGW-Actinobacteria-3</strain>
    </source>
</reference>
<dbReference type="HAMAP" id="MF_01864">
    <property type="entry name" value="tRNA_metthiotr_MiaB"/>
    <property type="match status" value="1"/>
</dbReference>
<dbReference type="InterPro" id="IPR007197">
    <property type="entry name" value="rSAM"/>
</dbReference>
<feature type="binding site" evidence="14">
    <location>
        <position position="15"/>
    </location>
    <ligand>
        <name>[4Fe-4S] cluster</name>
        <dbReference type="ChEBI" id="CHEBI:49883"/>
        <label>1</label>
    </ligand>
</feature>
<keyword evidence="8 14" id="KW-0411">Iron-sulfur</keyword>
<feature type="binding site" evidence="14">
    <location>
        <position position="163"/>
    </location>
    <ligand>
        <name>[4Fe-4S] cluster</name>
        <dbReference type="ChEBI" id="CHEBI:49883"/>
        <label>2</label>
        <note>4Fe-4S-S-AdoMet</note>
    </ligand>
</feature>
<proteinExistence type="inferred from homology"/>
<dbReference type="Pfam" id="PF01938">
    <property type="entry name" value="TRAM"/>
    <property type="match status" value="1"/>
</dbReference>
<dbReference type="InterPro" id="IPR006463">
    <property type="entry name" value="MiaB_methiolase"/>
</dbReference>
<comment type="function">
    <text evidence="1 14">Catalyzes the methylthiolation of N6-(dimethylallyl)adenosine (i(6)A), leading to the formation of 2-methylthio-N6-(dimethylallyl)adenosine (ms(2)i(6)A) at position 37 in tRNAs that read codons beginning with uridine.</text>
</comment>
<dbReference type="InterPro" id="IPR013848">
    <property type="entry name" value="Methylthiotransferase_N"/>
</dbReference>
<dbReference type="SFLD" id="SFLDG01061">
    <property type="entry name" value="methylthiotransferase"/>
    <property type="match status" value="1"/>
</dbReference>
<dbReference type="AlphaFoldDB" id="A0A2N3G8G2"/>
<organism evidence="18 19">
    <name type="scientific">Candidatus Anoxymicrobium japonicum</name>
    <dbReference type="NCBI Taxonomy" id="2013648"/>
    <lineage>
        <taxon>Bacteria</taxon>
        <taxon>Bacillati</taxon>
        <taxon>Actinomycetota</taxon>
        <taxon>Candidatus Geothermincolia</taxon>
        <taxon>Candidatus Geothermincolales</taxon>
        <taxon>Candidatus Anoxymicrobiaceae</taxon>
        <taxon>Candidatus Anoxymicrobium</taxon>
    </lineage>
</organism>
<evidence type="ECO:0000313" key="18">
    <source>
        <dbReference type="EMBL" id="PKQ28902.1"/>
    </source>
</evidence>